<comment type="caution">
    <text evidence="1">The sequence shown here is derived from an EMBL/GenBank/DDBJ whole genome shotgun (WGS) entry which is preliminary data.</text>
</comment>
<reference evidence="1 2" key="1">
    <citation type="submission" date="2018-05" db="EMBL/GenBank/DDBJ databases">
        <title>Genomic Encyclopedia of Type Strains, Phase IV (KMG-IV): sequencing the most valuable type-strain genomes for metagenomic binning, comparative biology and taxonomic classification.</title>
        <authorList>
            <person name="Goeker M."/>
        </authorList>
    </citation>
    <scope>NUCLEOTIDE SEQUENCE [LARGE SCALE GENOMIC DNA]</scope>
    <source>
        <strain evidence="1 2">DSM 14263</strain>
    </source>
</reference>
<dbReference type="AlphaFoldDB" id="A0A316IDX3"/>
<organism evidence="1 2">
    <name type="scientific">Fulvimonas soli</name>
    <dbReference type="NCBI Taxonomy" id="155197"/>
    <lineage>
        <taxon>Bacteria</taxon>
        <taxon>Pseudomonadati</taxon>
        <taxon>Pseudomonadota</taxon>
        <taxon>Gammaproteobacteria</taxon>
        <taxon>Lysobacterales</taxon>
        <taxon>Rhodanobacteraceae</taxon>
        <taxon>Fulvimonas</taxon>
    </lineage>
</organism>
<gene>
    <name evidence="1" type="ORF">C7456_10543</name>
</gene>
<evidence type="ECO:0000313" key="2">
    <source>
        <dbReference type="Proteomes" id="UP000245812"/>
    </source>
</evidence>
<accession>A0A316IDX3</accession>
<dbReference type="RefSeq" id="WP_109723135.1">
    <property type="nucleotide sequence ID" value="NZ_MSZV01000025.1"/>
</dbReference>
<proteinExistence type="predicted"/>
<sequence length="130" mass="14172">MKREHAAFAARLRAALKHADIEPRPVVLEKLLARHGVVVTAQAISGWLGGRYMPKPAALRALAGLVGLEPYQLQYGARSVREEPAGWSVRPSAADRLAIEEFLALPQAHRALVRELIAALARSGAPRKTR</sequence>
<protein>
    <recommendedName>
        <fullName evidence="3">Helix-turn-helix protein</fullName>
    </recommendedName>
</protein>
<dbReference type="Proteomes" id="UP000245812">
    <property type="component" value="Unassembled WGS sequence"/>
</dbReference>
<evidence type="ECO:0000313" key="1">
    <source>
        <dbReference type="EMBL" id="PWK88513.1"/>
    </source>
</evidence>
<keyword evidence="2" id="KW-1185">Reference proteome</keyword>
<evidence type="ECO:0008006" key="3">
    <source>
        <dbReference type="Google" id="ProtNLM"/>
    </source>
</evidence>
<dbReference type="EMBL" id="QGHC01000005">
    <property type="protein sequence ID" value="PWK88513.1"/>
    <property type="molecule type" value="Genomic_DNA"/>
</dbReference>
<dbReference type="OrthoDB" id="5636356at2"/>
<name>A0A316IDX3_9GAMM</name>